<name>A0A4R5PJV3_9HYPH</name>
<dbReference type="PANTHER" id="PTHR43649">
    <property type="entry name" value="ARABINOSE-BINDING PROTEIN-RELATED"/>
    <property type="match status" value="1"/>
</dbReference>
<dbReference type="Proteomes" id="UP000295131">
    <property type="component" value="Unassembled WGS sequence"/>
</dbReference>
<dbReference type="OrthoDB" id="9808332at2"/>
<dbReference type="RefSeq" id="WP_133284671.1">
    <property type="nucleotide sequence ID" value="NZ_SMSI01000002.1"/>
</dbReference>
<dbReference type="AlphaFoldDB" id="A0A4R5PJV3"/>
<dbReference type="InterPro" id="IPR050490">
    <property type="entry name" value="Bact_solute-bd_prot1"/>
</dbReference>
<keyword evidence="4" id="KW-0732">Signal</keyword>
<accession>A0A4R5PJV3</accession>
<dbReference type="CDD" id="cd14750">
    <property type="entry name" value="PBP2_TMBP"/>
    <property type="match status" value="1"/>
</dbReference>
<comment type="caution">
    <text evidence="6">The sequence shown here is derived from an EMBL/GenBank/DDBJ whole genome shotgun (WGS) entry which is preliminary data.</text>
</comment>
<sequence length="424" mass="45859">MKLGYGPAALAVGTMLVTGLFTGSALAVDLAIVSGAVGDDIKMLRSNLDRYEKETGNTVKIVEMPQSTTDQFGQYRLWLSAGNADIDVYRTDVIWAPQLANHLLDLTEAAKDVAGAHFPSIIESQTVDGKLVAIPMFTDAPALYYRKDLLEKYGAEPPKTWEELTATAQMVQDKEREAGNGDFHGFVFQGAAYEGLTCDALEWVKSHGGGQIVEADGTISINNPDAIKAINTAKSWIGTISPEGVLGYKEEDARGVWQTGSAAFMRNWPYAYSLSNSDDSAVKGKFDVAPLPSGGDGSAATLGGWNLAVSKYSKHPDEAIGLALFLASEESQKRRATELSRLPTIEALYDDPDVAAAQPIIPSWKEIFLNAVPRPSAPTKKDYNEVSKEFWTAVHDSLSGNGDTEANFKKLEAKLKRLKGSGWE</sequence>
<keyword evidence="3" id="KW-0813">Transport</keyword>
<keyword evidence="5" id="KW-0574">Periplasm</keyword>
<organism evidence="6 7">
    <name type="scientific">Pseudohoeflea suaedae</name>
    <dbReference type="NCBI Taxonomy" id="877384"/>
    <lineage>
        <taxon>Bacteria</taxon>
        <taxon>Pseudomonadati</taxon>
        <taxon>Pseudomonadota</taxon>
        <taxon>Alphaproteobacteria</taxon>
        <taxon>Hyphomicrobiales</taxon>
        <taxon>Rhizobiaceae</taxon>
        <taxon>Pseudohoeflea</taxon>
    </lineage>
</organism>
<comment type="subcellular location">
    <subcellularLocation>
        <location evidence="1">Periplasm</location>
    </subcellularLocation>
</comment>
<proteinExistence type="inferred from homology"/>
<gene>
    <name evidence="6" type="ORF">E2A64_11730</name>
</gene>
<evidence type="ECO:0000313" key="7">
    <source>
        <dbReference type="Proteomes" id="UP000295131"/>
    </source>
</evidence>
<protein>
    <submittedName>
        <fullName evidence="6">ABC transporter substrate-binding protein</fullName>
    </submittedName>
</protein>
<reference evidence="6 7" key="1">
    <citation type="journal article" date="2013" name="Int. J. Syst. Evol. Microbiol.">
        <title>Hoeflea suaedae sp. nov., an endophytic bacterium isolated from the root of the halophyte Suaeda maritima.</title>
        <authorList>
            <person name="Chung E.J."/>
            <person name="Park J.A."/>
            <person name="Pramanik P."/>
            <person name="Bibi F."/>
            <person name="Jeon C.O."/>
            <person name="Chung Y.R."/>
        </authorList>
    </citation>
    <scope>NUCLEOTIDE SEQUENCE [LARGE SCALE GENOMIC DNA]</scope>
    <source>
        <strain evidence="6 7">YC6898</strain>
    </source>
</reference>
<dbReference type="GO" id="GO:0042597">
    <property type="term" value="C:periplasmic space"/>
    <property type="evidence" value="ECO:0007669"/>
    <property type="project" value="UniProtKB-SubCell"/>
</dbReference>
<dbReference type="SUPFAM" id="SSF53850">
    <property type="entry name" value="Periplasmic binding protein-like II"/>
    <property type="match status" value="1"/>
</dbReference>
<dbReference type="Gene3D" id="3.40.190.10">
    <property type="entry name" value="Periplasmic binding protein-like II"/>
    <property type="match status" value="2"/>
</dbReference>
<dbReference type="EMBL" id="SMSI01000002">
    <property type="protein sequence ID" value="TDH35971.1"/>
    <property type="molecule type" value="Genomic_DNA"/>
</dbReference>
<evidence type="ECO:0000313" key="6">
    <source>
        <dbReference type="EMBL" id="TDH35971.1"/>
    </source>
</evidence>
<keyword evidence="7" id="KW-1185">Reference proteome</keyword>
<dbReference type="Pfam" id="PF01547">
    <property type="entry name" value="SBP_bac_1"/>
    <property type="match status" value="1"/>
</dbReference>
<evidence type="ECO:0000256" key="5">
    <source>
        <dbReference type="ARBA" id="ARBA00022764"/>
    </source>
</evidence>
<dbReference type="PANTHER" id="PTHR43649:SF34">
    <property type="entry name" value="ABC TRANSPORTER PERIPLASMIC-BINDING PROTEIN YCJN-RELATED"/>
    <property type="match status" value="1"/>
</dbReference>
<evidence type="ECO:0000256" key="2">
    <source>
        <dbReference type="ARBA" id="ARBA00008520"/>
    </source>
</evidence>
<evidence type="ECO:0000256" key="3">
    <source>
        <dbReference type="ARBA" id="ARBA00022448"/>
    </source>
</evidence>
<comment type="similarity">
    <text evidence="2">Belongs to the bacterial solute-binding protein 1 family.</text>
</comment>
<dbReference type="InterPro" id="IPR006059">
    <property type="entry name" value="SBP"/>
</dbReference>
<evidence type="ECO:0000256" key="4">
    <source>
        <dbReference type="ARBA" id="ARBA00022729"/>
    </source>
</evidence>
<evidence type="ECO:0000256" key="1">
    <source>
        <dbReference type="ARBA" id="ARBA00004418"/>
    </source>
</evidence>